<comment type="caution">
    <text evidence="8">The sequence shown here is derived from an EMBL/GenBank/DDBJ whole genome shotgun (WGS) entry which is preliminary data.</text>
</comment>
<reference evidence="8 9" key="1">
    <citation type="submission" date="2018-11" db="EMBL/GenBank/DDBJ databases">
        <authorList>
            <person name="Mardanov A.V."/>
            <person name="Ravin N.V."/>
            <person name="Dedysh S.N."/>
        </authorList>
    </citation>
    <scope>NUCLEOTIDE SEQUENCE [LARGE SCALE GENOMIC DNA]</scope>
    <source>
        <strain evidence="8 9">AF10</strain>
    </source>
</reference>
<keyword evidence="3" id="KW-0813">Transport</keyword>
<name>A0A4Q0T5I3_9BACT</name>
<reference evidence="9" key="2">
    <citation type="submission" date="2019-02" db="EMBL/GenBank/DDBJ databases">
        <title>Granulicella sibirica sp. nov., a psychrotolerant acidobacterium isolated from an organic soil layer in forested tundra, West Siberia.</title>
        <authorList>
            <person name="Oshkin I.Y."/>
            <person name="Kulichevskaya I.S."/>
            <person name="Rijpstra W.I.C."/>
            <person name="Sinninghe Damste J.S."/>
            <person name="Rakitin A.L."/>
            <person name="Ravin N.V."/>
            <person name="Dedysh S.N."/>
        </authorList>
    </citation>
    <scope>NUCLEOTIDE SEQUENCE [LARGE SCALE GENOMIC DNA]</scope>
    <source>
        <strain evidence="9">AF10</strain>
    </source>
</reference>
<dbReference type="InterPro" id="IPR051906">
    <property type="entry name" value="TolC-like"/>
</dbReference>
<dbReference type="PANTHER" id="PTHR30026:SF20">
    <property type="entry name" value="OUTER MEMBRANE PROTEIN TOLC"/>
    <property type="match status" value="1"/>
</dbReference>
<evidence type="ECO:0000256" key="3">
    <source>
        <dbReference type="ARBA" id="ARBA00022448"/>
    </source>
</evidence>
<organism evidence="8 9">
    <name type="scientific">Granulicella sibirica</name>
    <dbReference type="NCBI Taxonomy" id="2479048"/>
    <lineage>
        <taxon>Bacteria</taxon>
        <taxon>Pseudomonadati</taxon>
        <taxon>Acidobacteriota</taxon>
        <taxon>Terriglobia</taxon>
        <taxon>Terriglobales</taxon>
        <taxon>Acidobacteriaceae</taxon>
        <taxon>Granulicella</taxon>
    </lineage>
</organism>
<evidence type="ECO:0000256" key="4">
    <source>
        <dbReference type="ARBA" id="ARBA00022452"/>
    </source>
</evidence>
<dbReference type="GO" id="GO:0015562">
    <property type="term" value="F:efflux transmembrane transporter activity"/>
    <property type="evidence" value="ECO:0007669"/>
    <property type="project" value="InterPro"/>
</dbReference>
<keyword evidence="7" id="KW-0998">Cell outer membrane</keyword>
<dbReference type="AlphaFoldDB" id="A0A4Q0T5I3"/>
<comment type="subcellular location">
    <subcellularLocation>
        <location evidence="1">Cell outer membrane</location>
    </subcellularLocation>
</comment>
<evidence type="ECO:0000313" key="9">
    <source>
        <dbReference type="Proteomes" id="UP000289437"/>
    </source>
</evidence>
<evidence type="ECO:0000256" key="6">
    <source>
        <dbReference type="ARBA" id="ARBA00023136"/>
    </source>
</evidence>
<keyword evidence="5" id="KW-0812">Transmembrane</keyword>
<dbReference type="Pfam" id="PF02321">
    <property type="entry name" value="OEP"/>
    <property type="match status" value="1"/>
</dbReference>
<evidence type="ECO:0000256" key="7">
    <source>
        <dbReference type="ARBA" id="ARBA00023237"/>
    </source>
</evidence>
<evidence type="ECO:0000256" key="2">
    <source>
        <dbReference type="ARBA" id="ARBA00007613"/>
    </source>
</evidence>
<evidence type="ECO:0000256" key="1">
    <source>
        <dbReference type="ARBA" id="ARBA00004442"/>
    </source>
</evidence>
<dbReference type="InterPro" id="IPR003423">
    <property type="entry name" value="OMP_efflux"/>
</dbReference>
<accession>A0A4Q0T5I3</accession>
<evidence type="ECO:0000256" key="5">
    <source>
        <dbReference type="ARBA" id="ARBA00022692"/>
    </source>
</evidence>
<dbReference type="Gene3D" id="1.20.1600.10">
    <property type="entry name" value="Outer membrane efflux proteins (OEP)"/>
    <property type="match status" value="1"/>
</dbReference>
<dbReference type="GO" id="GO:0009279">
    <property type="term" value="C:cell outer membrane"/>
    <property type="evidence" value="ECO:0007669"/>
    <property type="project" value="UniProtKB-SubCell"/>
</dbReference>
<evidence type="ECO:0000313" key="8">
    <source>
        <dbReference type="EMBL" id="RXH57299.1"/>
    </source>
</evidence>
<keyword evidence="6" id="KW-0472">Membrane</keyword>
<comment type="similarity">
    <text evidence="2">Belongs to the outer membrane factor (OMF) (TC 1.B.17) family.</text>
</comment>
<keyword evidence="9" id="KW-1185">Reference proteome</keyword>
<gene>
    <name evidence="8" type="ORF">GRAN_0609</name>
</gene>
<proteinExistence type="inferred from homology"/>
<dbReference type="Proteomes" id="UP000289437">
    <property type="component" value="Unassembled WGS sequence"/>
</dbReference>
<keyword evidence="4" id="KW-1134">Transmembrane beta strand</keyword>
<sequence>MLMQHLRRAAGWASNALVAIGLGVLAVRAGAQGNEQGNQAPAGPAHAALSPATGLSLLDVLQASLAKNPQLKIATYTVAAQSGVVRTAKGQFDWTLAANGSQQHAYTPLTPVLASEYGVPGGSGVDSIVANTSTVSASAAKEFRNGISVSPSLEATRSTDNVLTQDGINESHVGLAVTLPVLRNRGRSVVDAQETSARQVLEATRMDLSQLVSDTLATAASRYWNFVAADATLAVYKASEARGSDLLNGTETLVKADRLPANDLNQVRANLADRIASRTAAEQSLLQARQQLVLVMGLGPDQILSLPAPAQDIPDATAPYDASRLAGYLQLANTKRADVLAARLRRDANRTLENAAVNQLKPQLDVSSSVGYTGLREGTNVLDYPRSVGNSPKGADVTVGITYSQSPANNAARGRLETAMATTRQSDVTLSETARTAATAVVVAYEGVRSTTMQLQRAHEAVRYYQAALDGEKEKYRLGLNSLVDVLTVEDRLTTGVLAEVNARLAYALALVTLRQSTGTIVQAGQDVQQVDPLLFSSLP</sequence>
<protein>
    <submittedName>
        <fullName evidence="8">Type I secretion outer membrane protein, TolC</fullName>
    </submittedName>
</protein>
<dbReference type="PANTHER" id="PTHR30026">
    <property type="entry name" value="OUTER MEMBRANE PROTEIN TOLC"/>
    <property type="match status" value="1"/>
</dbReference>
<dbReference type="GO" id="GO:1990281">
    <property type="term" value="C:efflux pump complex"/>
    <property type="evidence" value="ECO:0007669"/>
    <property type="project" value="TreeGrafter"/>
</dbReference>
<dbReference type="GO" id="GO:0015288">
    <property type="term" value="F:porin activity"/>
    <property type="evidence" value="ECO:0007669"/>
    <property type="project" value="TreeGrafter"/>
</dbReference>
<dbReference type="EMBL" id="RDSM01000001">
    <property type="protein sequence ID" value="RXH57299.1"/>
    <property type="molecule type" value="Genomic_DNA"/>
</dbReference>
<dbReference type="SUPFAM" id="SSF56954">
    <property type="entry name" value="Outer membrane efflux proteins (OEP)"/>
    <property type="match status" value="1"/>
</dbReference>